<dbReference type="RefSeq" id="WP_110038205.1">
    <property type="nucleotide sequence ID" value="NZ_QGTL01000004.1"/>
</dbReference>
<dbReference type="Proteomes" id="UP000246410">
    <property type="component" value="Unassembled WGS sequence"/>
</dbReference>
<sequence>MRAKTDIRFTVDASVDQVMEALLAVDRLADWSPSYSDVRMGPLDADRRPRRVFVTAHFMGDSDSQVLEYSWEPNRVSWEVVDSSRGSKGGGSFDLFETPEGTEIDLHVELKYPLPVPGILFNRTLRKQYDEAVANFIDFAERYPEVEGYAVG</sequence>
<proteinExistence type="predicted"/>
<dbReference type="SUPFAM" id="SSF55961">
    <property type="entry name" value="Bet v1-like"/>
    <property type="match status" value="1"/>
</dbReference>
<dbReference type="AlphaFoldDB" id="A0A317NMS3"/>
<dbReference type="Pfam" id="PF10604">
    <property type="entry name" value="Polyketide_cyc2"/>
    <property type="match status" value="1"/>
</dbReference>
<keyword evidence="2" id="KW-1185">Reference proteome</keyword>
<dbReference type="Gene3D" id="3.30.530.20">
    <property type="match status" value="1"/>
</dbReference>
<dbReference type="EMBL" id="QGTL01000004">
    <property type="protein sequence ID" value="PWV76619.1"/>
    <property type="molecule type" value="Genomic_DNA"/>
</dbReference>
<name>A0A317NMS3_9NOCA</name>
<dbReference type="InterPro" id="IPR019587">
    <property type="entry name" value="Polyketide_cyclase/dehydratase"/>
</dbReference>
<dbReference type="InterPro" id="IPR023393">
    <property type="entry name" value="START-like_dom_sf"/>
</dbReference>
<evidence type="ECO:0000313" key="1">
    <source>
        <dbReference type="EMBL" id="PWV76619.1"/>
    </source>
</evidence>
<gene>
    <name evidence="1" type="ORF">DFR69_104733</name>
</gene>
<reference evidence="1 2" key="1">
    <citation type="submission" date="2018-05" db="EMBL/GenBank/DDBJ databases">
        <title>Genomic Encyclopedia of Type Strains, Phase IV (KMG-IV): sequencing the most valuable type-strain genomes for metagenomic binning, comparative biology and taxonomic classification.</title>
        <authorList>
            <person name="Goeker M."/>
        </authorList>
    </citation>
    <scope>NUCLEOTIDE SEQUENCE [LARGE SCALE GENOMIC DNA]</scope>
    <source>
        <strain evidence="1 2">DSM 44717</strain>
    </source>
</reference>
<protein>
    <submittedName>
        <fullName evidence="1">Polyketide cyclase/dehydrase/lipid transport protein</fullName>
    </submittedName>
</protein>
<evidence type="ECO:0000313" key="2">
    <source>
        <dbReference type="Proteomes" id="UP000246410"/>
    </source>
</evidence>
<dbReference type="PANTHER" id="PTHR39683">
    <property type="entry name" value="CONSERVED PROTEIN TB16.3"/>
    <property type="match status" value="1"/>
</dbReference>
<comment type="caution">
    <text evidence="1">The sequence shown here is derived from an EMBL/GenBank/DDBJ whole genome shotgun (WGS) entry which is preliminary data.</text>
</comment>
<dbReference type="PANTHER" id="PTHR39683:SF4">
    <property type="entry name" value="COENZYME Q-BINDING PROTEIN COQ10 START DOMAIN-CONTAINING PROTEIN"/>
    <property type="match status" value="1"/>
</dbReference>
<accession>A0A317NMS3</accession>
<organism evidence="1 2">
    <name type="scientific">Nocardia neocaledoniensis</name>
    <dbReference type="NCBI Taxonomy" id="236511"/>
    <lineage>
        <taxon>Bacteria</taxon>
        <taxon>Bacillati</taxon>
        <taxon>Actinomycetota</taxon>
        <taxon>Actinomycetes</taxon>
        <taxon>Mycobacteriales</taxon>
        <taxon>Nocardiaceae</taxon>
        <taxon>Nocardia</taxon>
    </lineage>
</organism>